<evidence type="ECO:0000256" key="6">
    <source>
        <dbReference type="ARBA" id="ARBA00023136"/>
    </source>
</evidence>
<evidence type="ECO:0000256" key="1">
    <source>
        <dbReference type="ARBA" id="ARBA00022448"/>
    </source>
</evidence>
<organism evidence="8 9">
    <name type="scientific">Oceanobacillus profundus</name>
    <dbReference type="NCBI Taxonomy" id="372463"/>
    <lineage>
        <taxon>Bacteria</taxon>
        <taxon>Bacillati</taxon>
        <taxon>Bacillota</taxon>
        <taxon>Bacilli</taxon>
        <taxon>Bacillales</taxon>
        <taxon>Bacillaceae</taxon>
        <taxon>Oceanobacillus</taxon>
    </lineage>
</organism>
<accession>A0A417YDB9</accession>
<dbReference type="AlphaFoldDB" id="A0A417YDB9"/>
<dbReference type="OrthoDB" id="9802264at2"/>
<keyword evidence="6" id="KW-0472">Membrane</keyword>
<dbReference type="InterPro" id="IPR027417">
    <property type="entry name" value="P-loop_NTPase"/>
</dbReference>
<evidence type="ECO:0000313" key="8">
    <source>
        <dbReference type="EMBL" id="RHW30619.1"/>
    </source>
</evidence>
<protein>
    <submittedName>
        <fullName evidence="8">ATP-binding cassette domain-containing protein</fullName>
    </submittedName>
</protein>
<dbReference type="GO" id="GO:0016887">
    <property type="term" value="F:ATP hydrolysis activity"/>
    <property type="evidence" value="ECO:0007669"/>
    <property type="project" value="InterPro"/>
</dbReference>
<dbReference type="InterPro" id="IPR050166">
    <property type="entry name" value="ABC_transporter_ATP-bind"/>
</dbReference>
<dbReference type="InterPro" id="IPR003439">
    <property type="entry name" value="ABC_transporter-like_ATP-bd"/>
</dbReference>
<evidence type="ECO:0000259" key="7">
    <source>
        <dbReference type="PROSITE" id="PS50893"/>
    </source>
</evidence>
<keyword evidence="1" id="KW-0813">Transport</keyword>
<proteinExistence type="predicted"/>
<dbReference type="RefSeq" id="WP_095310765.1">
    <property type="nucleotide sequence ID" value="NZ_JAUOPF010000003.1"/>
</dbReference>
<keyword evidence="4 8" id="KW-0067">ATP-binding</keyword>
<evidence type="ECO:0000313" key="9">
    <source>
        <dbReference type="Proteomes" id="UP000285456"/>
    </source>
</evidence>
<keyword evidence="5" id="KW-1278">Translocase</keyword>
<keyword evidence="3" id="KW-0547">Nucleotide-binding</keyword>
<gene>
    <name evidence="8" type="ORF">D1B32_16005</name>
</gene>
<dbReference type="InterPro" id="IPR003593">
    <property type="entry name" value="AAA+_ATPase"/>
</dbReference>
<dbReference type="PROSITE" id="PS00211">
    <property type="entry name" value="ABC_TRANSPORTER_1"/>
    <property type="match status" value="1"/>
</dbReference>
<dbReference type="EMBL" id="QWEH01000012">
    <property type="protein sequence ID" value="RHW30619.1"/>
    <property type="molecule type" value="Genomic_DNA"/>
</dbReference>
<keyword evidence="2" id="KW-1003">Cell membrane</keyword>
<dbReference type="Pfam" id="PF00005">
    <property type="entry name" value="ABC_tran"/>
    <property type="match status" value="1"/>
</dbReference>
<comment type="caution">
    <text evidence="8">The sequence shown here is derived from an EMBL/GenBank/DDBJ whole genome shotgun (WGS) entry which is preliminary data.</text>
</comment>
<feature type="domain" description="ABC transporter" evidence="7">
    <location>
        <begin position="8"/>
        <end position="231"/>
    </location>
</feature>
<dbReference type="SUPFAM" id="SSF52540">
    <property type="entry name" value="P-loop containing nucleoside triphosphate hydrolases"/>
    <property type="match status" value="1"/>
</dbReference>
<name>A0A417YDB9_9BACI</name>
<evidence type="ECO:0000256" key="4">
    <source>
        <dbReference type="ARBA" id="ARBA00022840"/>
    </source>
</evidence>
<evidence type="ECO:0000256" key="2">
    <source>
        <dbReference type="ARBA" id="ARBA00022475"/>
    </source>
</evidence>
<dbReference type="PANTHER" id="PTHR42788:SF17">
    <property type="entry name" value="ALIPHATIC SULFONATES IMPORT ATP-BINDING PROTEIN SSUB"/>
    <property type="match status" value="1"/>
</dbReference>
<dbReference type="Proteomes" id="UP000285456">
    <property type="component" value="Unassembled WGS sequence"/>
</dbReference>
<dbReference type="SMART" id="SM00382">
    <property type="entry name" value="AAA"/>
    <property type="match status" value="1"/>
</dbReference>
<reference evidence="8 9" key="1">
    <citation type="journal article" date="2007" name="Int. J. Syst. Evol. Microbiol.">
        <title>Oceanobacillus profundus sp. nov., isolated from a deep-sea sediment core.</title>
        <authorList>
            <person name="Kim Y.G."/>
            <person name="Choi D.H."/>
            <person name="Hyun S."/>
            <person name="Cho B.C."/>
        </authorList>
    </citation>
    <scope>NUCLEOTIDE SEQUENCE [LARGE SCALE GENOMIC DNA]</scope>
    <source>
        <strain evidence="8 9">DSM 18246</strain>
    </source>
</reference>
<dbReference type="GO" id="GO:0005524">
    <property type="term" value="F:ATP binding"/>
    <property type="evidence" value="ECO:0007669"/>
    <property type="project" value="UniProtKB-KW"/>
</dbReference>
<evidence type="ECO:0000256" key="5">
    <source>
        <dbReference type="ARBA" id="ARBA00022967"/>
    </source>
</evidence>
<dbReference type="PROSITE" id="PS50893">
    <property type="entry name" value="ABC_TRANSPORTER_2"/>
    <property type="match status" value="1"/>
</dbReference>
<dbReference type="InterPro" id="IPR017871">
    <property type="entry name" value="ABC_transporter-like_CS"/>
</dbReference>
<evidence type="ECO:0000256" key="3">
    <source>
        <dbReference type="ARBA" id="ARBA00022741"/>
    </source>
</evidence>
<dbReference type="Gene3D" id="3.40.50.300">
    <property type="entry name" value="P-loop containing nucleotide triphosphate hydrolases"/>
    <property type="match status" value="1"/>
</dbReference>
<sequence>MTNLGVELEINQLEKSFGHLEVLREVDLRINPGEFIAIVGKSGCGKSTLLRHIAGLEKATTGEVKQDDILLDGLNKQARIMFQDARLLPWLTVLENVGVGLGLKKEWMEQAKWALQQVGLEERAKEWPAVLSGGQKQRIALARALASKPKLMLLDEPLGALDALTRLEMQLLIEELWLKQKFTTILVTHDMSEAIKLADRVILIENGSVKLDLRIDLPRPRTRSNPKFAKLEEELLSSVLGKQKLDLQEHRMRKVGNE</sequence>
<dbReference type="PANTHER" id="PTHR42788">
    <property type="entry name" value="TAURINE IMPORT ATP-BINDING PROTEIN-RELATED"/>
    <property type="match status" value="1"/>
</dbReference>
<keyword evidence="9" id="KW-1185">Reference proteome</keyword>